<dbReference type="RefSeq" id="YP_009951185.1">
    <property type="nucleotide sequence ID" value="NC_051599.1"/>
</dbReference>
<feature type="compositionally biased region" description="Acidic residues" evidence="1">
    <location>
        <begin position="72"/>
        <end position="82"/>
    </location>
</feature>
<accession>A0A222ZKN3</accession>
<dbReference type="Proteomes" id="UP000224528">
    <property type="component" value="Segment"/>
</dbReference>
<protein>
    <submittedName>
        <fullName evidence="2">Uncharacterized protein</fullName>
    </submittedName>
</protein>
<sequence length="82" mass="8872">MAAKSITQAAADKDRYGLLVAMQERVVEAIADPETPARDLAALTRRSMEIAKEIETIDLQRQQNGDGKPEAPADEAFDGSDV</sequence>
<organism evidence="2 3">
    <name type="scientific">Mycobacterium phage Unicorn</name>
    <dbReference type="NCBI Taxonomy" id="2015825"/>
    <lineage>
        <taxon>Viruses</taxon>
        <taxon>Duplodnaviria</taxon>
        <taxon>Heunggongvirae</taxon>
        <taxon>Uroviricota</taxon>
        <taxon>Caudoviricetes</taxon>
        <taxon>Weiservirinae</taxon>
        <taxon>Unicornvirus</taxon>
        <taxon>Unicornvirus unicorn</taxon>
    </lineage>
</organism>
<proteinExistence type="predicted"/>
<feature type="region of interest" description="Disordered" evidence="1">
    <location>
        <begin position="57"/>
        <end position="82"/>
    </location>
</feature>
<dbReference type="EMBL" id="MF324908">
    <property type="protein sequence ID" value="ASR85018.1"/>
    <property type="molecule type" value="Genomic_DNA"/>
</dbReference>
<evidence type="ECO:0000256" key="1">
    <source>
        <dbReference type="SAM" id="MobiDB-lite"/>
    </source>
</evidence>
<keyword evidence="3" id="KW-1185">Reference proteome</keyword>
<evidence type="ECO:0000313" key="3">
    <source>
        <dbReference type="Proteomes" id="UP000224528"/>
    </source>
</evidence>
<evidence type="ECO:0000313" key="2">
    <source>
        <dbReference type="EMBL" id="ASR85018.1"/>
    </source>
</evidence>
<dbReference type="KEGG" id="vg:60322616"/>
<reference evidence="2 3" key="1">
    <citation type="submission" date="2017-06" db="EMBL/GenBank/DDBJ databases">
        <authorList>
            <person name="Barekzi N."/>
            <person name="Denby H.W."/>
            <person name="Murphy J.L."/>
            <person name="Richards S."/>
            <person name="Womack F.R."/>
            <person name="Stoner T.H."/>
            <person name="Garlena R.A."/>
            <person name="Russell D.A."/>
            <person name="Pope W.H."/>
            <person name="Jacobs-Sera D."/>
            <person name="Hatfull G.F."/>
        </authorList>
    </citation>
    <scope>NUCLEOTIDE SEQUENCE [LARGE SCALE GENOMIC DNA]</scope>
</reference>
<dbReference type="GeneID" id="60322616"/>
<name>A0A222ZKN3_9CAUD</name>
<gene>
    <name evidence="2" type="primary">6</name>
    <name evidence="2" type="ORF">SEA_UNICORN_6</name>
</gene>